<keyword evidence="2" id="KW-1185">Reference proteome</keyword>
<reference evidence="1" key="1">
    <citation type="submission" date="2020-11" db="EMBL/GenBank/DDBJ databases">
        <title>Isolation and identification of active actinomycetes.</title>
        <authorList>
            <person name="Sun X."/>
        </authorList>
    </citation>
    <scope>NUCLEOTIDE SEQUENCE</scope>
    <source>
        <strain evidence="1">NEAU-A11</strain>
    </source>
</reference>
<name>A0A931C8G9_9ACTN</name>
<dbReference type="RefSeq" id="WP_196414656.1">
    <property type="nucleotide sequence ID" value="NZ_JADQTO010000006.1"/>
</dbReference>
<gene>
    <name evidence="1" type="ORF">I4J89_15520</name>
</gene>
<comment type="caution">
    <text evidence="1">The sequence shown here is derived from an EMBL/GenBank/DDBJ whole genome shotgun (WGS) entry which is preliminary data.</text>
</comment>
<evidence type="ECO:0000313" key="1">
    <source>
        <dbReference type="EMBL" id="MBG0562866.1"/>
    </source>
</evidence>
<dbReference type="AlphaFoldDB" id="A0A931C8G9"/>
<organism evidence="1 2">
    <name type="scientific">Actinoplanes aureus</name>
    <dbReference type="NCBI Taxonomy" id="2792083"/>
    <lineage>
        <taxon>Bacteria</taxon>
        <taxon>Bacillati</taxon>
        <taxon>Actinomycetota</taxon>
        <taxon>Actinomycetes</taxon>
        <taxon>Micromonosporales</taxon>
        <taxon>Micromonosporaceae</taxon>
        <taxon>Actinoplanes</taxon>
    </lineage>
</organism>
<dbReference type="EMBL" id="JADQTO010000006">
    <property type="protein sequence ID" value="MBG0562866.1"/>
    <property type="molecule type" value="Genomic_DNA"/>
</dbReference>
<protein>
    <submittedName>
        <fullName evidence="1">Uncharacterized protein</fullName>
    </submittedName>
</protein>
<dbReference type="Proteomes" id="UP000598146">
    <property type="component" value="Unassembled WGS sequence"/>
</dbReference>
<accession>A0A931C8G9</accession>
<evidence type="ECO:0000313" key="2">
    <source>
        <dbReference type="Proteomes" id="UP000598146"/>
    </source>
</evidence>
<sequence>MTAVLRPTYAEGQILAAADLEAGVGHPRNQAARHARYLHQWGIAEGLRLVAEPVEDPAGGDPYVEVTLTAGVAVDGTGREIVVPEPVVLSESAFDDANGADTSATEEDGYPVFLAGLDEEQVPVSFTADRCGSGQPPTRVAETYQIIFGKLGDQLETDEEPAVGDGPGDGDRWRVLLGYVHWNGDHFVKVSEEDPQGNAPPRAGVRAAVVAAPAGGLVLRTRPVSQAGTVTVLRLDEKDGLFFGTVGAGGGEEALLAVSARGDLEVRGAIADLPRRGDVLVTSGVISDGLRLPLPAGVTEEQVTDENVVLHVWLRPYRPVAPPADEVAIETTLECRVDDERRVHSRIRKISFKGVPPGSPLSTEFPVPAEFLLLAVASSGAGG</sequence>
<proteinExistence type="predicted"/>